<name>W7CIJ3_9LIST</name>
<proteinExistence type="predicted"/>
<gene>
    <name evidence="2" type="ORF">BCAMP_07950</name>
</gene>
<dbReference type="InterPro" id="IPR036691">
    <property type="entry name" value="Endo/exonu/phosph_ase_sf"/>
</dbReference>
<comment type="caution">
    <text evidence="2">The sequence shown here is derived from an EMBL/GenBank/DDBJ whole genome shotgun (WGS) entry which is preliminary data.</text>
</comment>
<evidence type="ECO:0000313" key="3">
    <source>
        <dbReference type="Proteomes" id="UP000019243"/>
    </source>
</evidence>
<dbReference type="PATRIC" id="fig|1265861.3.peg.1561"/>
<feature type="domain" description="Endonuclease/exonuclease/phosphatase" evidence="1">
    <location>
        <begin position="34"/>
        <end position="219"/>
    </location>
</feature>
<dbReference type="AlphaFoldDB" id="W7CIJ3"/>
<dbReference type="Pfam" id="PF03372">
    <property type="entry name" value="Exo_endo_phos"/>
    <property type="match status" value="1"/>
</dbReference>
<accession>W7CIJ3</accession>
<dbReference type="InterPro" id="IPR005135">
    <property type="entry name" value="Endo/exonuclease/phosphatase"/>
</dbReference>
<reference evidence="2 3" key="1">
    <citation type="submission" date="2012-12" db="EMBL/GenBank/DDBJ databases">
        <title>Novel taxa of Listeriaceae from agricultural environments in the United States.</title>
        <authorList>
            <person name="den Bakker H.C."/>
            <person name="Allred A."/>
            <person name="Warchocki S."/>
            <person name="Wright E.M."/>
            <person name="Burrell A."/>
            <person name="Nightingale K.K."/>
            <person name="Kephart D."/>
            <person name="Wiedmann M."/>
        </authorList>
    </citation>
    <scope>NUCLEOTIDE SEQUENCE [LARGE SCALE GENOMIC DNA]</scope>
    <source>
        <strain evidence="2 3">FSL F6-1037</strain>
    </source>
</reference>
<dbReference type="Gene3D" id="3.60.10.10">
    <property type="entry name" value="Endonuclease/exonuclease/phosphatase"/>
    <property type="match status" value="1"/>
</dbReference>
<evidence type="ECO:0000313" key="2">
    <source>
        <dbReference type="EMBL" id="EUJ39199.1"/>
    </source>
</evidence>
<keyword evidence="3" id="KW-1185">Reference proteome</keyword>
<dbReference type="SUPFAM" id="SSF56219">
    <property type="entry name" value="DNase I-like"/>
    <property type="match status" value="1"/>
</dbReference>
<dbReference type="GO" id="GO:0003824">
    <property type="term" value="F:catalytic activity"/>
    <property type="evidence" value="ECO:0007669"/>
    <property type="project" value="InterPro"/>
</dbReference>
<dbReference type="EMBL" id="AODH01000030">
    <property type="protein sequence ID" value="EUJ39199.1"/>
    <property type="molecule type" value="Genomic_DNA"/>
</dbReference>
<evidence type="ECO:0000259" key="1">
    <source>
        <dbReference type="Pfam" id="PF03372"/>
    </source>
</evidence>
<dbReference type="STRING" id="1265861.BCAMP_07950"/>
<dbReference type="Proteomes" id="UP000019243">
    <property type="component" value="Unassembled WGS sequence"/>
</dbReference>
<organism evidence="2 3">
    <name type="scientific">Brochothrix campestris FSL F6-1037</name>
    <dbReference type="NCBI Taxonomy" id="1265861"/>
    <lineage>
        <taxon>Bacteria</taxon>
        <taxon>Bacillati</taxon>
        <taxon>Bacillota</taxon>
        <taxon>Bacilli</taxon>
        <taxon>Bacillales</taxon>
        <taxon>Listeriaceae</taxon>
        <taxon>Brochothrix</taxon>
    </lineage>
</organism>
<protein>
    <recommendedName>
        <fullName evidence="1">Endonuclease/exonuclease/phosphatase domain-containing protein</fullName>
    </recommendedName>
</protein>
<dbReference type="CDD" id="cd09079">
    <property type="entry name" value="RgfB-like"/>
    <property type="match status" value="1"/>
</dbReference>
<sequence>MTAAPLKSNDRYLAVTRTQLRADNFAVELIAALAERELNYYFSWLPCHIGYDRYDEGVAMLTKTAPIATKTIHFSETSAYDDYHTRQAVGVQLANNDWFFSIHSGWWQSDGSEFSYQWQKLTSALATLAGRQFLLGDFNNPAHLPKQGYARILADGWYDTYNLATHKDDGVTVSGAIDGWRENQANDKRIDFIFCNQKVDVYEARSVFNGRNEPVISDHYGVYVRIKN</sequence>